<feature type="transmembrane region" description="Helical" evidence="8">
    <location>
        <begin position="366"/>
        <end position="391"/>
    </location>
</feature>
<dbReference type="PANTHER" id="PTHR42718">
    <property type="entry name" value="MAJOR FACILITATOR SUPERFAMILY MULTIDRUG TRANSPORTER MFSC"/>
    <property type="match status" value="1"/>
</dbReference>
<dbReference type="AlphaFoldDB" id="A0A919AK22"/>
<evidence type="ECO:0000256" key="5">
    <source>
        <dbReference type="ARBA" id="ARBA00023136"/>
    </source>
</evidence>
<evidence type="ECO:0000256" key="1">
    <source>
        <dbReference type="ARBA" id="ARBA00004651"/>
    </source>
</evidence>
<evidence type="ECO:0000256" key="4">
    <source>
        <dbReference type="ARBA" id="ARBA00022989"/>
    </source>
</evidence>
<feature type="transmembrane region" description="Helical" evidence="8">
    <location>
        <begin position="229"/>
        <end position="251"/>
    </location>
</feature>
<sequence>MTTPYSARRMHTVLVVFVYVTLGYAVGTNMLVPLLPRVQQEYGLDEVQAVWVTISTLLTGALFIPSLCRLADIRGWRKQILLVSVACVAVGGAVAALSDNLPTLLLGRGLQGVGAAATPMTSAIVNENFTPALRRIGLPVKAASLFAGAGAGGIMAALLVDEPSGFRILFWTSAAIPALGFLLIASLVPATPTLPDSRIRAVDLPGAIGFVVPVAALVVGFSYASRWGWTSPAFLGLMVVGVLVFPVWVAVERRTRDPLVDLKVFFSRPITIANISSVFVGFAIFGSMVSTSTYIQLPPVPGLGGLGKSGLAAALLILPAELLMLGFGPVVGRLSARWGKGLFLVAGPAVQAVGYLVLIARHGSLAAVVTAIVVIGVGTGLIGPVWALTYVEDIPPEHVGRVYGIAPILSQGVGGSLAGALFGAILVANRLPGGKLPSEGAFIGFWWLAAGCALVAGLCGAAYLKSYGTGGPRTRREAPGAELQRGAPTAV</sequence>
<reference evidence="10" key="2">
    <citation type="submission" date="2020-09" db="EMBL/GenBank/DDBJ databases">
        <authorList>
            <person name="Sun Q."/>
            <person name="Ohkuma M."/>
        </authorList>
    </citation>
    <scope>NUCLEOTIDE SEQUENCE</scope>
    <source>
        <strain evidence="10">JCM 3302</strain>
    </source>
</reference>
<evidence type="ECO:0000313" key="10">
    <source>
        <dbReference type="EMBL" id="GHF11480.1"/>
    </source>
</evidence>
<dbReference type="InterPro" id="IPR020846">
    <property type="entry name" value="MFS_dom"/>
</dbReference>
<organism evidence="10 11">
    <name type="scientific">Streptomyces spiralis</name>
    <dbReference type="NCBI Taxonomy" id="66376"/>
    <lineage>
        <taxon>Bacteria</taxon>
        <taxon>Bacillati</taxon>
        <taxon>Actinomycetota</taxon>
        <taxon>Actinomycetes</taxon>
        <taxon>Kitasatosporales</taxon>
        <taxon>Streptomycetaceae</taxon>
        <taxon>Streptomyces</taxon>
    </lineage>
</organism>
<dbReference type="PANTHER" id="PTHR42718:SF9">
    <property type="entry name" value="MAJOR FACILITATOR SUPERFAMILY MULTIDRUG TRANSPORTER MFSC"/>
    <property type="match status" value="1"/>
</dbReference>
<evidence type="ECO:0000256" key="8">
    <source>
        <dbReference type="SAM" id="Phobius"/>
    </source>
</evidence>
<dbReference type="PROSITE" id="PS50850">
    <property type="entry name" value="MFS"/>
    <property type="match status" value="1"/>
</dbReference>
<feature type="transmembrane region" description="Helical" evidence="8">
    <location>
        <begin position="309"/>
        <end position="330"/>
    </location>
</feature>
<keyword evidence="3 8" id="KW-0812">Transmembrane</keyword>
<feature type="transmembrane region" description="Helical" evidence="8">
    <location>
        <begin position="47"/>
        <end position="68"/>
    </location>
</feature>
<dbReference type="RefSeq" id="WP_189907603.1">
    <property type="nucleotide sequence ID" value="NZ_BNBC01000060.1"/>
</dbReference>
<feature type="domain" description="Major facilitator superfamily (MFS) profile" evidence="9">
    <location>
        <begin position="13"/>
        <end position="468"/>
    </location>
</feature>
<dbReference type="Pfam" id="PF07690">
    <property type="entry name" value="MFS_1"/>
    <property type="match status" value="1"/>
</dbReference>
<evidence type="ECO:0000256" key="2">
    <source>
        <dbReference type="ARBA" id="ARBA00022448"/>
    </source>
</evidence>
<feature type="transmembrane region" description="Helical" evidence="8">
    <location>
        <begin position="202"/>
        <end position="223"/>
    </location>
</feature>
<evidence type="ECO:0000256" key="6">
    <source>
        <dbReference type="ARBA" id="ARBA00023251"/>
    </source>
</evidence>
<name>A0A919AK22_9ACTN</name>
<dbReference type="Proteomes" id="UP000641386">
    <property type="component" value="Unassembled WGS sequence"/>
</dbReference>
<proteinExistence type="predicted"/>
<keyword evidence="4 8" id="KW-1133">Transmembrane helix</keyword>
<dbReference type="GO" id="GO:0046677">
    <property type="term" value="P:response to antibiotic"/>
    <property type="evidence" value="ECO:0007669"/>
    <property type="project" value="UniProtKB-KW"/>
</dbReference>
<dbReference type="Gene3D" id="1.20.1250.20">
    <property type="entry name" value="MFS general substrate transporter like domains"/>
    <property type="match status" value="2"/>
</dbReference>
<comment type="caution">
    <text evidence="10">The sequence shown here is derived from an EMBL/GenBank/DDBJ whole genome shotgun (WGS) entry which is preliminary data.</text>
</comment>
<accession>A0A919AK22</accession>
<comment type="subcellular location">
    <subcellularLocation>
        <location evidence="1">Cell membrane</location>
        <topology evidence="1">Multi-pass membrane protein</topology>
    </subcellularLocation>
</comment>
<feature type="transmembrane region" description="Helical" evidence="8">
    <location>
        <begin position="342"/>
        <end position="360"/>
    </location>
</feature>
<feature type="transmembrane region" description="Helical" evidence="8">
    <location>
        <begin position="12"/>
        <end position="35"/>
    </location>
</feature>
<feature type="transmembrane region" description="Helical" evidence="8">
    <location>
        <begin position="109"/>
        <end position="126"/>
    </location>
</feature>
<dbReference type="GO" id="GO:0005886">
    <property type="term" value="C:plasma membrane"/>
    <property type="evidence" value="ECO:0007669"/>
    <property type="project" value="UniProtKB-SubCell"/>
</dbReference>
<dbReference type="EMBL" id="BNBC01000060">
    <property type="protein sequence ID" value="GHF11480.1"/>
    <property type="molecule type" value="Genomic_DNA"/>
</dbReference>
<dbReference type="InterPro" id="IPR011701">
    <property type="entry name" value="MFS"/>
</dbReference>
<keyword evidence="2" id="KW-0813">Transport</keyword>
<dbReference type="InterPro" id="IPR036259">
    <property type="entry name" value="MFS_trans_sf"/>
</dbReference>
<evidence type="ECO:0000259" key="9">
    <source>
        <dbReference type="PROSITE" id="PS50850"/>
    </source>
</evidence>
<keyword evidence="5 8" id="KW-0472">Membrane</keyword>
<feature type="transmembrane region" description="Helical" evidence="8">
    <location>
        <begin position="138"/>
        <end position="160"/>
    </location>
</feature>
<reference evidence="10" key="1">
    <citation type="journal article" date="2014" name="Int. J. Syst. Evol. Microbiol.">
        <title>Complete genome sequence of Corynebacterium casei LMG S-19264T (=DSM 44701T), isolated from a smear-ripened cheese.</title>
        <authorList>
            <consortium name="US DOE Joint Genome Institute (JGI-PGF)"/>
            <person name="Walter F."/>
            <person name="Albersmeier A."/>
            <person name="Kalinowski J."/>
            <person name="Ruckert C."/>
        </authorList>
    </citation>
    <scope>NUCLEOTIDE SEQUENCE</scope>
    <source>
        <strain evidence="10">JCM 3302</strain>
    </source>
</reference>
<evidence type="ECO:0000256" key="3">
    <source>
        <dbReference type="ARBA" id="ARBA00022692"/>
    </source>
</evidence>
<feature type="region of interest" description="Disordered" evidence="7">
    <location>
        <begin position="471"/>
        <end position="491"/>
    </location>
</feature>
<evidence type="ECO:0000313" key="11">
    <source>
        <dbReference type="Proteomes" id="UP000641386"/>
    </source>
</evidence>
<feature type="transmembrane region" description="Helical" evidence="8">
    <location>
        <begin position="403"/>
        <end position="428"/>
    </location>
</feature>
<dbReference type="GO" id="GO:0022857">
    <property type="term" value="F:transmembrane transporter activity"/>
    <property type="evidence" value="ECO:0007669"/>
    <property type="project" value="InterPro"/>
</dbReference>
<feature type="transmembrane region" description="Helical" evidence="8">
    <location>
        <begin position="440"/>
        <end position="464"/>
    </location>
</feature>
<keyword evidence="6" id="KW-0046">Antibiotic resistance</keyword>
<evidence type="ECO:0000256" key="7">
    <source>
        <dbReference type="SAM" id="MobiDB-lite"/>
    </source>
</evidence>
<feature type="transmembrane region" description="Helical" evidence="8">
    <location>
        <begin position="166"/>
        <end position="190"/>
    </location>
</feature>
<dbReference type="SUPFAM" id="SSF103473">
    <property type="entry name" value="MFS general substrate transporter"/>
    <property type="match status" value="2"/>
</dbReference>
<feature type="transmembrane region" description="Helical" evidence="8">
    <location>
        <begin position="272"/>
        <end position="297"/>
    </location>
</feature>
<feature type="transmembrane region" description="Helical" evidence="8">
    <location>
        <begin position="80"/>
        <end position="97"/>
    </location>
</feature>
<gene>
    <name evidence="10" type="ORF">GCM10014715_78950</name>
</gene>
<protein>
    <submittedName>
        <fullName evidence="10">MFS transporter</fullName>
    </submittedName>
</protein>
<keyword evidence="11" id="KW-1185">Reference proteome</keyword>